<dbReference type="InterPro" id="IPR026591">
    <property type="entry name" value="Sirtuin_cat_small_dom_sf"/>
</dbReference>
<dbReference type="Proteomes" id="UP000199058">
    <property type="component" value="Unassembled WGS sequence"/>
</dbReference>
<evidence type="ECO:0000256" key="3">
    <source>
        <dbReference type="HAMAP-Rule" id="MF_01121"/>
    </source>
</evidence>
<dbReference type="EMBL" id="FOLH01000001">
    <property type="protein sequence ID" value="SFB87692.1"/>
    <property type="molecule type" value="Genomic_DNA"/>
</dbReference>
<accession>A0A1I1EM14</accession>
<dbReference type="GO" id="GO:0005737">
    <property type="term" value="C:cytoplasm"/>
    <property type="evidence" value="ECO:0007669"/>
    <property type="project" value="UniProtKB-SubCell"/>
</dbReference>
<dbReference type="GO" id="GO:0036055">
    <property type="term" value="F:protein-succinyllysine desuccinylase activity"/>
    <property type="evidence" value="ECO:0007669"/>
    <property type="project" value="UniProtKB-UniRule"/>
</dbReference>
<evidence type="ECO:0000256" key="4">
    <source>
        <dbReference type="PROSITE-ProRule" id="PRU00236"/>
    </source>
</evidence>
<dbReference type="RefSeq" id="WP_091959128.1">
    <property type="nucleotide sequence ID" value="NZ_FOLH01000001.1"/>
</dbReference>
<dbReference type="InterPro" id="IPR003000">
    <property type="entry name" value="Sirtuin"/>
</dbReference>
<dbReference type="GO" id="GO:0017136">
    <property type="term" value="F:histone deacetylase activity, NAD-dependent"/>
    <property type="evidence" value="ECO:0007669"/>
    <property type="project" value="TreeGrafter"/>
</dbReference>
<keyword evidence="1" id="KW-0808">Transferase</keyword>
<comment type="catalytic activity">
    <reaction evidence="3">
        <text>N(6)-acetyl-L-lysyl-[protein] + NAD(+) + H2O = 2''-O-acetyl-ADP-D-ribose + nicotinamide + L-lysyl-[protein]</text>
        <dbReference type="Rhea" id="RHEA:43636"/>
        <dbReference type="Rhea" id="RHEA-COMP:9752"/>
        <dbReference type="Rhea" id="RHEA-COMP:10731"/>
        <dbReference type="ChEBI" id="CHEBI:15377"/>
        <dbReference type="ChEBI" id="CHEBI:17154"/>
        <dbReference type="ChEBI" id="CHEBI:29969"/>
        <dbReference type="ChEBI" id="CHEBI:57540"/>
        <dbReference type="ChEBI" id="CHEBI:61930"/>
        <dbReference type="ChEBI" id="CHEBI:83767"/>
        <dbReference type="EC" id="2.3.1.286"/>
    </reaction>
</comment>
<name>A0A1I1EM14_9GAMM</name>
<evidence type="ECO:0000313" key="7">
    <source>
        <dbReference type="Proteomes" id="UP000199058"/>
    </source>
</evidence>
<dbReference type="SUPFAM" id="SSF52467">
    <property type="entry name" value="DHS-like NAD/FAD-binding domain"/>
    <property type="match status" value="1"/>
</dbReference>
<dbReference type="AlphaFoldDB" id="A0A1I1EM14"/>
<evidence type="ECO:0000256" key="2">
    <source>
        <dbReference type="ARBA" id="ARBA00023027"/>
    </source>
</evidence>
<dbReference type="InterPro" id="IPR050134">
    <property type="entry name" value="NAD-dep_sirtuin_deacylases"/>
</dbReference>
<comment type="domain">
    <text evidence="3">2 residues (Tyr-55 and Arg-58) present in a large hydrophobic pocket are probably involved in substrate specificity. They are important for desuccinylation activity, but dispensable for deacetylation activity.</text>
</comment>
<feature type="binding site" evidence="3">
    <location>
        <position position="58"/>
    </location>
    <ligand>
        <name>substrate</name>
    </ligand>
</feature>
<comment type="function">
    <text evidence="3">NAD-dependent lysine deacetylase and desuccinylase that specifically removes acetyl and succinyl groups on target proteins. Modulates the activities of several proteins which are inactive in their acylated form.</text>
</comment>
<dbReference type="InterPro" id="IPR026590">
    <property type="entry name" value="Ssirtuin_cat_dom"/>
</dbReference>
<keyword evidence="3" id="KW-0479">Metal-binding</keyword>
<dbReference type="OrthoDB" id="9800582at2"/>
<evidence type="ECO:0000313" key="6">
    <source>
        <dbReference type="EMBL" id="SFB87692.1"/>
    </source>
</evidence>
<dbReference type="Gene3D" id="3.40.50.1220">
    <property type="entry name" value="TPP-binding domain"/>
    <property type="match status" value="1"/>
</dbReference>
<feature type="binding site" evidence="3">
    <location>
        <position position="140"/>
    </location>
    <ligand>
        <name>Zn(2+)</name>
        <dbReference type="ChEBI" id="CHEBI:29105"/>
    </ligand>
</feature>
<protein>
    <recommendedName>
        <fullName evidence="3">NAD-dependent protein deacylase</fullName>
        <ecNumber evidence="3">2.3.1.286</ecNumber>
    </recommendedName>
    <alternativeName>
        <fullName evidence="3">Regulatory protein SIR2 homolog</fullName>
    </alternativeName>
</protein>
<feature type="binding site" evidence="3">
    <location>
        <position position="55"/>
    </location>
    <ligand>
        <name>substrate</name>
    </ligand>
</feature>
<feature type="binding site" evidence="3">
    <location>
        <position position="222"/>
    </location>
    <ligand>
        <name>NAD(+)</name>
        <dbReference type="ChEBI" id="CHEBI:57540"/>
    </ligand>
</feature>
<dbReference type="PANTHER" id="PTHR11085">
    <property type="entry name" value="NAD-DEPENDENT PROTEIN DEACYLASE SIRTUIN-5, MITOCHONDRIAL-RELATED"/>
    <property type="match status" value="1"/>
</dbReference>
<comment type="caution">
    <text evidence="3 4">Lacks conserved residue(s) required for the propagation of feature annotation.</text>
</comment>
<evidence type="ECO:0000259" key="5">
    <source>
        <dbReference type="PROSITE" id="PS50305"/>
    </source>
</evidence>
<comment type="subcellular location">
    <subcellularLocation>
        <location evidence="3">Cytoplasm</location>
    </subcellularLocation>
</comment>
<keyword evidence="3" id="KW-0862">Zinc</keyword>
<comment type="similarity">
    <text evidence="3">Belongs to the sirtuin family. Class III subfamily.</text>
</comment>
<dbReference type="STRING" id="1122252.SAMN05660443_0672"/>
<organism evidence="6 7">
    <name type="scientific">Marinospirillum celere</name>
    <dbReference type="NCBI Taxonomy" id="1122252"/>
    <lineage>
        <taxon>Bacteria</taxon>
        <taxon>Pseudomonadati</taxon>
        <taxon>Pseudomonadota</taxon>
        <taxon>Gammaproteobacteria</taxon>
        <taxon>Oceanospirillales</taxon>
        <taxon>Oceanospirillaceae</taxon>
        <taxon>Marinospirillum</taxon>
    </lineage>
</organism>
<gene>
    <name evidence="3" type="primary">cobB</name>
    <name evidence="6" type="ORF">SAMN05660443_0672</name>
</gene>
<sequence>MSLRNLVVLTGAGISAESGISTFRDQQGLWEKHSIEEVATPEAFARDPEKVLNFYNQRRAQLRQRKIKPNPAHKALASFEKKWLAKGGQFLLISQNVDNLHVRAGSQRLVNMHGQLMSALCPRSGRALPWQGDLTQEHLCECCDPPQLLRPDIVWFGEVPYHLEACYQALEAADLFISIGTSGQVYPAAGFMQLAQQVGAQTVEINLEKTSDTFEQGYYGPASQEVPRFFKQLLA</sequence>
<feature type="active site" description="Proton acceptor" evidence="3">
    <location>
        <position position="113"/>
    </location>
</feature>
<feature type="binding site" evidence="3">
    <location>
        <begin position="11"/>
        <end position="30"/>
    </location>
    <ligand>
        <name>NAD(+)</name>
        <dbReference type="ChEBI" id="CHEBI:57540"/>
    </ligand>
</feature>
<dbReference type="Pfam" id="PF02146">
    <property type="entry name" value="SIR2"/>
    <property type="match status" value="1"/>
</dbReference>
<feature type="domain" description="Deacetylase sirtuin-type" evidence="5">
    <location>
        <begin position="1"/>
        <end position="235"/>
    </location>
</feature>
<keyword evidence="7" id="KW-1185">Reference proteome</keyword>
<comment type="catalytic activity">
    <reaction evidence="3">
        <text>N(6)-succinyl-L-lysyl-[protein] + NAD(+) + H2O = 2''-O-succinyl-ADP-D-ribose + nicotinamide + L-lysyl-[protein]</text>
        <dbReference type="Rhea" id="RHEA:47668"/>
        <dbReference type="Rhea" id="RHEA-COMP:9752"/>
        <dbReference type="Rhea" id="RHEA-COMP:11877"/>
        <dbReference type="ChEBI" id="CHEBI:15377"/>
        <dbReference type="ChEBI" id="CHEBI:17154"/>
        <dbReference type="ChEBI" id="CHEBI:29969"/>
        <dbReference type="ChEBI" id="CHEBI:57540"/>
        <dbReference type="ChEBI" id="CHEBI:87830"/>
        <dbReference type="ChEBI" id="CHEBI:87832"/>
    </reaction>
</comment>
<dbReference type="CDD" id="cd01412">
    <property type="entry name" value="SIRT5_Af1_CobB"/>
    <property type="match status" value="1"/>
</dbReference>
<feature type="binding site" evidence="3">
    <location>
        <begin position="180"/>
        <end position="182"/>
    </location>
    <ligand>
        <name>NAD(+)</name>
        <dbReference type="ChEBI" id="CHEBI:57540"/>
    </ligand>
</feature>
<dbReference type="Gene3D" id="3.30.1600.10">
    <property type="entry name" value="SIR2/SIRT2 'Small Domain"/>
    <property type="match status" value="1"/>
</dbReference>
<keyword evidence="3" id="KW-0963">Cytoplasm</keyword>
<dbReference type="GO" id="GO:0070403">
    <property type="term" value="F:NAD+ binding"/>
    <property type="evidence" value="ECO:0007669"/>
    <property type="project" value="UniProtKB-UniRule"/>
</dbReference>
<feature type="binding site" evidence="3">
    <location>
        <begin position="95"/>
        <end position="98"/>
    </location>
    <ligand>
        <name>NAD(+)</name>
        <dbReference type="ChEBI" id="CHEBI:57540"/>
    </ligand>
</feature>
<dbReference type="InterPro" id="IPR029035">
    <property type="entry name" value="DHS-like_NAD/FAD-binding_dom"/>
</dbReference>
<dbReference type="GO" id="GO:0036054">
    <property type="term" value="F:protein-malonyllysine demalonylase activity"/>
    <property type="evidence" value="ECO:0007669"/>
    <property type="project" value="InterPro"/>
</dbReference>
<keyword evidence="2 3" id="KW-0520">NAD</keyword>
<proteinExistence type="inferred from homology"/>
<dbReference type="PROSITE" id="PS50305">
    <property type="entry name" value="SIRTUIN"/>
    <property type="match status" value="1"/>
</dbReference>
<reference evidence="6 7" key="1">
    <citation type="submission" date="2016-10" db="EMBL/GenBank/DDBJ databases">
        <authorList>
            <person name="de Groot N.N."/>
        </authorList>
    </citation>
    <scope>NUCLEOTIDE SEQUENCE [LARGE SCALE GENOMIC DNA]</scope>
    <source>
        <strain evidence="6 7">DSM 18438</strain>
    </source>
</reference>
<dbReference type="EC" id="2.3.1.286" evidence="3"/>
<dbReference type="GO" id="GO:0008270">
    <property type="term" value="F:zinc ion binding"/>
    <property type="evidence" value="ECO:0007669"/>
    <property type="project" value="UniProtKB-UniRule"/>
</dbReference>
<dbReference type="PANTHER" id="PTHR11085:SF4">
    <property type="entry name" value="NAD-DEPENDENT PROTEIN DEACYLASE"/>
    <property type="match status" value="1"/>
</dbReference>
<dbReference type="InterPro" id="IPR027546">
    <property type="entry name" value="Sirtuin_class_III"/>
</dbReference>
<feature type="binding site" evidence="3">
    <location>
        <begin position="206"/>
        <end position="208"/>
    </location>
    <ligand>
        <name>NAD(+)</name>
        <dbReference type="ChEBI" id="CHEBI:57540"/>
    </ligand>
</feature>
<feature type="binding site" evidence="3">
    <location>
        <position position="121"/>
    </location>
    <ligand>
        <name>Zn(2+)</name>
        <dbReference type="ChEBI" id="CHEBI:29105"/>
    </ligand>
</feature>
<evidence type="ECO:0000256" key="1">
    <source>
        <dbReference type="ARBA" id="ARBA00022679"/>
    </source>
</evidence>
<comment type="cofactor">
    <cofactor evidence="3">
        <name>Zn(2+)</name>
        <dbReference type="ChEBI" id="CHEBI:29105"/>
    </cofactor>
    <text evidence="3">Binds 1 zinc ion per subunit.</text>
</comment>
<dbReference type="HAMAP" id="MF_01121">
    <property type="entry name" value="Sirtuin_ClassIII"/>
    <property type="match status" value="1"/>
</dbReference>